<dbReference type="InterPro" id="IPR010905">
    <property type="entry name" value="Glyco_hydro_88"/>
</dbReference>
<dbReference type="GO" id="GO:0000272">
    <property type="term" value="P:polysaccharide catabolic process"/>
    <property type="evidence" value="ECO:0007669"/>
    <property type="project" value="TreeGrafter"/>
</dbReference>
<feature type="binding site" evidence="4">
    <location>
        <position position="176"/>
    </location>
    <ligand>
        <name>substrate</name>
    </ligand>
</feature>
<dbReference type="RefSeq" id="WP_263953422.1">
    <property type="nucleotide sequence ID" value="NZ_JAOYFC010000002.1"/>
</dbReference>
<dbReference type="AlphaFoldDB" id="A0AAE3LT62"/>
<dbReference type="SUPFAM" id="SSF48208">
    <property type="entry name" value="Six-hairpin glycosidases"/>
    <property type="match status" value="1"/>
</dbReference>
<evidence type="ECO:0000256" key="4">
    <source>
        <dbReference type="PIRSR" id="PIRSR610905-2"/>
    </source>
</evidence>
<keyword evidence="1 5" id="KW-0378">Hydrolase</keyword>
<dbReference type="EMBL" id="JAOYFC010000002">
    <property type="protein sequence ID" value="MCV6824561.1"/>
    <property type="molecule type" value="Genomic_DNA"/>
</dbReference>
<feature type="binding site" evidence="4">
    <location>
        <position position="234"/>
    </location>
    <ligand>
        <name>substrate</name>
    </ligand>
</feature>
<dbReference type="Pfam" id="PF07470">
    <property type="entry name" value="Glyco_hydro_88"/>
    <property type="match status" value="1"/>
</dbReference>
<protein>
    <submittedName>
        <fullName evidence="5">Glycoside hydrolase family 88 protein</fullName>
    </submittedName>
</protein>
<dbReference type="InterPro" id="IPR052369">
    <property type="entry name" value="UG_Glycosaminoglycan_Hydrolase"/>
</dbReference>
<dbReference type="PANTHER" id="PTHR36845">
    <property type="entry name" value="HYDROLASE, PUTATIVE (AFU_ORTHOLOGUE AFUA_7G05090)-RELATED"/>
    <property type="match status" value="1"/>
</dbReference>
<feature type="binding site" evidence="4">
    <location>
        <position position="252"/>
    </location>
    <ligand>
        <name>substrate</name>
    </ligand>
</feature>
<dbReference type="InterPro" id="IPR008928">
    <property type="entry name" value="6-hairpin_glycosidase_sf"/>
</dbReference>
<feature type="active site" description="Nucleophile" evidence="3">
    <location>
        <position position="109"/>
    </location>
</feature>
<feature type="binding site" evidence="4">
    <location>
        <position position="236"/>
    </location>
    <ligand>
        <name>substrate</name>
    </ligand>
</feature>
<evidence type="ECO:0000313" key="6">
    <source>
        <dbReference type="Proteomes" id="UP001208041"/>
    </source>
</evidence>
<dbReference type="Proteomes" id="UP001208041">
    <property type="component" value="Unassembled WGS sequence"/>
</dbReference>
<accession>A0AAE3LT62</accession>
<reference evidence="5" key="1">
    <citation type="submission" date="2022-10" db="EMBL/GenBank/DDBJ databases">
        <authorList>
            <person name="Yue Y."/>
        </authorList>
    </citation>
    <scope>NUCLEOTIDE SEQUENCE</scope>
    <source>
        <strain evidence="5">Z654</strain>
    </source>
</reference>
<comment type="caution">
    <text evidence="5">The sequence shown here is derived from an EMBL/GenBank/DDBJ whole genome shotgun (WGS) entry which is preliminary data.</text>
</comment>
<evidence type="ECO:0000313" key="5">
    <source>
        <dbReference type="EMBL" id="MCV6824561.1"/>
    </source>
</evidence>
<evidence type="ECO:0000256" key="1">
    <source>
        <dbReference type="ARBA" id="ARBA00022801"/>
    </source>
</evidence>
<evidence type="ECO:0000256" key="2">
    <source>
        <dbReference type="ARBA" id="ARBA00038358"/>
    </source>
</evidence>
<dbReference type="PANTHER" id="PTHR36845:SF1">
    <property type="entry name" value="HYDROLASE, PUTATIVE (AFU_ORTHOLOGUE AFUA_7G05090)-RELATED"/>
    <property type="match status" value="1"/>
</dbReference>
<sequence>MSDTQKTSYFSGASDANAEGNPTYEAALLRCVERLREVLPKAGLRNPKIGRADNTWIWCDGPDWVMGFLSGQLWLAHQLTGDTTFSAAARARRGAFRQMLDDRKARDHDLGFVYSLSSVAEWQMTGDKTARDMGIEAARALVARFREDGQYIQAWNPVGPHDREQARFANGRMIADTIQNLALLHWAHRETGITDFREVADLHEATSLRFLVRADDTTFHTYTFDPATGEPLRGETHQGYADDSCWARGQAWLIHGFANCYRLTGRISALDAARRLAAKFEGLLGDSAVPVWDFALPANGSHPIDSSASAVTAAGAFMLADLVPAEEAPRWKAFGHRLLDGLLEECDLTNIKGAQGLLGHGAGHVPAGREDAMLPYGDYYFMEALMRAQGHKAFFW</sequence>
<organism evidence="5 6">
    <name type="scientific">Halocynthiibacter halioticoli</name>
    <dbReference type="NCBI Taxonomy" id="2986804"/>
    <lineage>
        <taxon>Bacteria</taxon>
        <taxon>Pseudomonadati</taxon>
        <taxon>Pseudomonadota</taxon>
        <taxon>Alphaproteobacteria</taxon>
        <taxon>Rhodobacterales</taxon>
        <taxon>Paracoccaceae</taxon>
        <taxon>Halocynthiibacter</taxon>
    </lineage>
</organism>
<dbReference type="InterPro" id="IPR012341">
    <property type="entry name" value="6hp_glycosidase-like_sf"/>
</dbReference>
<feature type="binding site" evidence="4">
    <location>
        <position position="109"/>
    </location>
    <ligand>
        <name>substrate</name>
    </ligand>
</feature>
<name>A0AAE3LT62_9RHOB</name>
<comment type="similarity">
    <text evidence="2">Belongs to the glycosyl hydrolase 88 family.</text>
</comment>
<evidence type="ECO:0000256" key="3">
    <source>
        <dbReference type="PIRSR" id="PIRSR610905-1"/>
    </source>
</evidence>
<dbReference type="Gene3D" id="1.50.10.10">
    <property type="match status" value="1"/>
</dbReference>
<gene>
    <name evidence="5" type="ORF">OH136_08310</name>
</gene>
<proteinExistence type="inferred from homology"/>
<dbReference type="GO" id="GO:0052757">
    <property type="term" value="F:chondroitin hydrolase activity"/>
    <property type="evidence" value="ECO:0007669"/>
    <property type="project" value="TreeGrafter"/>
</dbReference>
<keyword evidence="6" id="KW-1185">Reference proteome</keyword>
<feature type="active site" description="Proton donor" evidence="3">
    <location>
        <position position="176"/>
    </location>
</feature>
<feature type="binding site" evidence="4">
    <location>
        <position position="248"/>
    </location>
    <ligand>
        <name>substrate</name>
    </ligand>
</feature>